<reference evidence="10 11" key="1">
    <citation type="journal article" date="2011" name="J. Bacteriol.">
        <title>Genome of Ochrobactrum anthropi ATCC 49188 T, a versatile opportunistic pathogen and symbiont of several eukaryotic hosts.</title>
        <authorList>
            <person name="Chain P.S."/>
            <person name="Lang D.M."/>
            <person name="Comerci D.J."/>
            <person name="Malfatti S.A."/>
            <person name="Vergez L.M."/>
            <person name="Shin M."/>
            <person name="Ugalde R.A."/>
            <person name="Garcia E."/>
            <person name="Tolmasky M.E."/>
        </authorList>
    </citation>
    <scope>NUCLEOTIDE SEQUENCE [LARGE SCALE GENOMIC DNA]</scope>
    <source>
        <strain evidence="11">ATCC 49188 / DSM 6882 / CCUG 24695 / JCM 21032 / LMG 3331 / NBRC 15819 / NCTC 12168 / Alc 37</strain>
    </source>
</reference>
<dbReference type="GO" id="GO:0006865">
    <property type="term" value="P:amino acid transport"/>
    <property type="evidence" value="ECO:0007669"/>
    <property type="project" value="TreeGrafter"/>
</dbReference>
<evidence type="ECO:0000256" key="1">
    <source>
        <dbReference type="ARBA" id="ARBA00004429"/>
    </source>
</evidence>
<gene>
    <name evidence="10" type="ordered locus">Oant_4511</name>
</gene>
<evidence type="ECO:0000256" key="2">
    <source>
        <dbReference type="ARBA" id="ARBA00010072"/>
    </source>
</evidence>
<comment type="similarity">
    <text evidence="2">Belongs to the binding-protein-dependent transport system permease family. HisMQ subfamily.</text>
</comment>
<dbReference type="AlphaFoldDB" id="A6X7J6"/>
<dbReference type="HOGENOM" id="CLU_019602_1_0_5"/>
<dbReference type="Proteomes" id="UP000002301">
    <property type="component" value="Plasmid pOANT01"/>
</dbReference>
<dbReference type="KEGG" id="oan:Oant_4511"/>
<dbReference type="PANTHER" id="PTHR30614:SF34">
    <property type="entry name" value="BLR6398 PROTEIN"/>
    <property type="match status" value="1"/>
</dbReference>
<evidence type="ECO:0000256" key="8">
    <source>
        <dbReference type="RuleBase" id="RU363032"/>
    </source>
</evidence>
<dbReference type="Gene3D" id="1.10.3720.10">
    <property type="entry name" value="MetI-like"/>
    <property type="match status" value="1"/>
</dbReference>
<geneLocation type="plasmid" evidence="10 11">
    <name>pOANT01</name>
</geneLocation>
<keyword evidence="3 8" id="KW-0813">Transport</keyword>
<dbReference type="RefSeq" id="WP_011982895.1">
    <property type="nucleotide sequence ID" value="NC_009669.1"/>
</dbReference>
<evidence type="ECO:0000256" key="4">
    <source>
        <dbReference type="ARBA" id="ARBA00022475"/>
    </source>
</evidence>
<keyword evidence="11" id="KW-1185">Reference proteome</keyword>
<dbReference type="InterPro" id="IPR035906">
    <property type="entry name" value="MetI-like_sf"/>
</dbReference>
<evidence type="ECO:0000313" key="10">
    <source>
        <dbReference type="EMBL" id="ABS17200.1"/>
    </source>
</evidence>
<keyword evidence="10" id="KW-0614">Plasmid</keyword>
<keyword evidence="5 8" id="KW-0812">Transmembrane</keyword>
<organism evidence="10 11">
    <name type="scientific">Brucella anthropi (strain ATCC 49188 / DSM 6882 / CCUG 24695 / JCM 21032 / LMG 3331 / NBRC 15819 / NCTC 12168 / Alc 37)</name>
    <name type="common">Ochrobactrum anthropi</name>
    <dbReference type="NCBI Taxonomy" id="439375"/>
    <lineage>
        <taxon>Bacteria</taxon>
        <taxon>Pseudomonadati</taxon>
        <taxon>Pseudomonadota</taxon>
        <taxon>Alphaproteobacteria</taxon>
        <taxon>Hyphomicrobiales</taxon>
        <taxon>Brucellaceae</taxon>
        <taxon>Brucella/Ochrobactrum group</taxon>
        <taxon>Brucella</taxon>
    </lineage>
</organism>
<evidence type="ECO:0000256" key="7">
    <source>
        <dbReference type="ARBA" id="ARBA00023136"/>
    </source>
</evidence>
<evidence type="ECO:0000256" key="6">
    <source>
        <dbReference type="ARBA" id="ARBA00022989"/>
    </source>
</evidence>
<dbReference type="GO" id="GO:0022857">
    <property type="term" value="F:transmembrane transporter activity"/>
    <property type="evidence" value="ECO:0007669"/>
    <property type="project" value="InterPro"/>
</dbReference>
<dbReference type="SUPFAM" id="SSF161098">
    <property type="entry name" value="MetI-like"/>
    <property type="match status" value="1"/>
</dbReference>
<evidence type="ECO:0000313" key="11">
    <source>
        <dbReference type="Proteomes" id="UP000002301"/>
    </source>
</evidence>
<dbReference type="PhylomeDB" id="A6X7J6"/>
<dbReference type="PANTHER" id="PTHR30614">
    <property type="entry name" value="MEMBRANE COMPONENT OF AMINO ACID ABC TRANSPORTER"/>
    <property type="match status" value="1"/>
</dbReference>
<name>A6X7J6_BRUA4</name>
<feature type="transmembrane region" description="Helical" evidence="8">
    <location>
        <begin position="20"/>
        <end position="42"/>
    </location>
</feature>
<dbReference type="InterPro" id="IPR043429">
    <property type="entry name" value="ArtM/GltK/GlnP/TcyL/YhdX-like"/>
</dbReference>
<feature type="transmembrane region" description="Helical" evidence="8">
    <location>
        <begin position="54"/>
        <end position="82"/>
    </location>
</feature>
<feature type="transmembrane region" description="Helical" evidence="8">
    <location>
        <begin position="185"/>
        <end position="204"/>
    </location>
</feature>
<keyword evidence="4" id="KW-1003">Cell membrane</keyword>
<comment type="subcellular location">
    <subcellularLocation>
        <location evidence="1">Cell inner membrane</location>
        <topology evidence="1">Multi-pass membrane protein</topology>
    </subcellularLocation>
    <subcellularLocation>
        <location evidence="8">Cell membrane</location>
        <topology evidence="8">Multi-pass membrane protein</topology>
    </subcellularLocation>
</comment>
<sequence>MISDFSTWDIFRNLIAAVPWTLYLSLIAFAGGASLALLLLVLRLTYPRTLSRPISLYVSVFQGTPLLMQLFLVYFGLALIGLQTTPLLAASLCLWIYSSAYLTETWYGCVLAIPKGQWEASSSLGLKSWPQMRLIILPQAVRISVPPTVGILVQVVKNTSLASIVGFVELTRASQMIANATFEPFLVYGAVSLIYFVICFSISLGGKWVEERTKIA</sequence>
<dbReference type="NCBIfam" id="TIGR01726">
    <property type="entry name" value="HEQRo_perm_3TM"/>
    <property type="match status" value="1"/>
</dbReference>
<evidence type="ECO:0000256" key="5">
    <source>
        <dbReference type="ARBA" id="ARBA00022692"/>
    </source>
</evidence>
<evidence type="ECO:0000256" key="3">
    <source>
        <dbReference type="ARBA" id="ARBA00022448"/>
    </source>
</evidence>
<dbReference type="PROSITE" id="PS50928">
    <property type="entry name" value="ABC_TM1"/>
    <property type="match status" value="1"/>
</dbReference>
<dbReference type="EMBL" id="CP000760">
    <property type="protein sequence ID" value="ABS17200.1"/>
    <property type="molecule type" value="Genomic_DNA"/>
</dbReference>
<dbReference type="GO" id="GO:0043190">
    <property type="term" value="C:ATP-binding cassette (ABC) transporter complex"/>
    <property type="evidence" value="ECO:0007669"/>
    <property type="project" value="InterPro"/>
</dbReference>
<dbReference type="InterPro" id="IPR000515">
    <property type="entry name" value="MetI-like"/>
</dbReference>
<protein>
    <submittedName>
        <fullName evidence="10">Polar amino acid ABC transporter, inner membrane subunit</fullName>
    </submittedName>
</protein>
<proteinExistence type="inferred from homology"/>
<keyword evidence="6 8" id="KW-1133">Transmembrane helix</keyword>
<evidence type="ECO:0000259" key="9">
    <source>
        <dbReference type="PROSITE" id="PS50928"/>
    </source>
</evidence>
<keyword evidence="7 8" id="KW-0472">Membrane</keyword>
<dbReference type="PATRIC" id="fig|439375.7.peg.4684"/>
<dbReference type="InterPro" id="IPR010065">
    <property type="entry name" value="AA_ABC_transptr_permease_3TM"/>
</dbReference>
<accession>A6X7J6</accession>
<feature type="domain" description="ABC transmembrane type-1" evidence="9">
    <location>
        <begin position="18"/>
        <end position="206"/>
    </location>
</feature>
<dbReference type="CDD" id="cd06261">
    <property type="entry name" value="TM_PBP2"/>
    <property type="match status" value="1"/>
</dbReference>
<dbReference type="Pfam" id="PF00528">
    <property type="entry name" value="BPD_transp_1"/>
    <property type="match status" value="1"/>
</dbReference>